<name>A0AAD1TA73_PELCU</name>
<dbReference type="InterPro" id="IPR050281">
    <property type="entry name" value="Flavin_monoamine_oxidase"/>
</dbReference>
<keyword evidence="19" id="KW-1185">Reference proteome</keyword>
<dbReference type="GO" id="GO:0009063">
    <property type="term" value="P:amino acid catabolic process"/>
    <property type="evidence" value="ECO:0007669"/>
    <property type="project" value="TreeGrafter"/>
</dbReference>
<dbReference type="Gene3D" id="3.90.660.10">
    <property type="match status" value="1"/>
</dbReference>
<keyword evidence="5" id="KW-0929">Antimicrobial</keyword>
<keyword evidence="4" id="KW-0964">Secreted</keyword>
<dbReference type="GO" id="GO:0090729">
    <property type="term" value="F:toxin activity"/>
    <property type="evidence" value="ECO:0007669"/>
    <property type="project" value="UniProtKB-KW"/>
</dbReference>
<evidence type="ECO:0000256" key="7">
    <source>
        <dbReference type="ARBA" id="ARBA00022656"/>
    </source>
</evidence>
<keyword evidence="7" id="KW-0800">Toxin</keyword>
<evidence type="ECO:0000259" key="17">
    <source>
        <dbReference type="Pfam" id="PF01593"/>
    </source>
</evidence>
<dbReference type="Proteomes" id="UP001295444">
    <property type="component" value="Chromosome 10"/>
</dbReference>
<dbReference type="PANTHER" id="PTHR10742:SF355">
    <property type="entry name" value="AMINE OXIDASE"/>
    <property type="match status" value="1"/>
</dbReference>
<dbReference type="SUPFAM" id="SSF54373">
    <property type="entry name" value="FAD-linked reductases, C-terminal domain"/>
    <property type="match status" value="1"/>
</dbReference>
<evidence type="ECO:0000313" key="18">
    <source>
        <dbReference type="EMBL" id="CAH2319894.1"/>
    </source>
</evidence>
<feature type="binding site" evidence="15">
    <location>
        <begin position="116"/>
        <end position="117"/>
    </location>
    <ligand>
        <name>FAD</name>
        <dbReference type="ChEBI" id="CHEBI:57692"/>
    </ligand>
</feature>
<dbReference type="GO" id="GO:0042742">
    <property type="term" value="P:defense response to bacterium"/>
    <property type="evidence" value="ECO:0007669"/>
    <property type="project" value="UniProtKB-KW"/>
</dbReference>
<keyword evidence="9 16" id="KW-0560">Oxidoreductase</keyword>
<dbReference type="SUPFAM" id="SSF51905">
    <property type="entry name" value="FAD/NAD(P)-binding domain"/>
    <property type="match status" value="1"/>
</dbReference>
<dbReference type="EMBL" id="OW240921">
    <property type="protein sequence ID" value="CAH2319894.1"/>
    <property type="molecule type" value="Genomic_DNA"/>
</dbReference>
<evidence type="ECO:0000256" key="6">
    <source>
        <dbReference type="ARBA" id="ARBA00022630"/>
    </source>
</evidence>
<protein>
    <recommendedName>
        <fullName evidence="16">Amine oxidase</fullName>
        <ecNumber evidence="16">1.4.3.-</ecNumber>
    </recommendedName>
</protein>
<dbReference type="GO" id="GO:0005576">
    <property type="term" value="C:extracellular region"/>
    <property type="evidence" value="ECO:0007669"/>
    <property type="project" value="UniProtKB-SubCell"/>
</dbReference>
<dbReference type="Gene3D" id="3.50.50.60">
    <property type="entry name" value="FAD/NAD(P)-binding domain"/>
    <property type="match status" value="1"/>
</dbReference>
<feature type="binding site" evidence="15">
    <location>
        <position position="312"/>
    </location>
    <ligand>
        <name>FAD</name>
        <dbReference type="ChEBI" id="CHEBI:57692"/>
    </ligand>
</feature>
<evidence type="ECO:0000256" key="9">
    <source>
        <dbReference type="ARBA" id="ARBA00023002"/>
    </source>
</evidence>
<dbReference type="PANTHER" id="PTHR10742">
    <property type="entry name" value="FLAVIN MONOAMINE OXIDASE"/>
    <property type="match status" value="1"/>
</dbReference>
<dbReference type="FunFam" id="3.50.50.60:FF:000450">
    <property type="entry name" value="Amine oxidase"/>
    <property type="match status" value="1"/>
</dbReference>
<feature type="domain" description="Amine oxidase" evidence="17">
    <location>
        <begin position="96"/>
        <end position="533"/>
    </location>
</feature>
<evidence type="ECO:0000313" key="19">
    <source>
        <dbReference type="Proteomes" id="UP001295444"/>
    </source>
</evidence>
<comment type="similarity">
    <text evidence="3">Belongs to the flavin monoamine oxidase family. FIG1 subfamily.</text>
</comment>
<evidence type="ECO:0000256" key="2">
    <source>
        <dbReference type="ARBA" id="ARBA00004613"/>
    </source>
</evidence>
<comment type="catalytic activity">
    <reaction evidence="14">
        <text>an L-alpha-amino acid + O2 + H2O = a 2-oxocarboxylate + H2O2 + NH4(+)</text>
        <dbReference type="Rhea" id="RHEA:13781"/>
        <dbReference type="ChEBI" id="CHEBI:15377"/>
        <dbReference type="ChEBI" id="CHEBI:15379"/>
        <dbReference type="ChEBI" id="CHEBI:16240"/>
        <dbReference type="ChEBI" id="CHEBI:28938"/>
        <dbReference type="ChEBI" id="CHEBI:35179"/>
        <dbReference type="ChEBI" id="CHEBI:59869"/>
        <dbReference type="EC" id="1.4.3.2"/>
    </reaction>
</comment>
<evidence type="ECO:0000256" key="4">
    <source>
        <dbReference type="ARBA" id="ARBA00022525"/>
    </source>
</evidence>
<comment type="subcellular location">
    <subcellularLocation>
        <location evidence="2">Secreted</location>
    </subcellularLocation>
</comment>
<gene>
    <name evidence="18" type="ORF">PECUL_23A017697</name>
</gene>
<dbReference type="FunFam" id="1.10.405.10:FF:000004">
    <property type="entry name" value="Amine oxidase"/>
    <property type="match status" value="1"/>
</dbReference>
<evidence type="ECO:0000256" key="13">
    <source>
        <dbReference type="ARBA" id="ARBA00023240"/>
    </source>
</evidence>
<dbReference type="AlphaFoldDB" id="A0AAD1TA73"/>
<keyword evidence="13" id="KW-1199">Hemostasis impairing toxin</keyword>
<keyword evidence="12" id="KW-0325">Glycoprotein</keyword>
<feature type="binding site" evidence="15">
    <location>
        <position position="142"/>
    </location>
    <ligand>
        <name>substrate</name>
    </ligand>
</feature>
<accession>A0AAD1TA73</accession>
<keyword evidence="10" id="KW-0044">Antibiotic</keyword>
<dbReference type="Gene3D" id="1.10.405.10">
    <property type="entry name" value="Guanine Nucleotide Dissociation Inhibitor, domain 1"/>
    <property type="match status" value="1"/>
</dbReference>
<dbReference type="Pfam" id="PF01593">
    <property type="entry name" value="Amino_oxidase"/>
    <property type="match status" value="1"/>
</dbReference>
<keyword evidence="8 16" id="KW-0274">FAD</keyword>
<organism evidence="18 19">
    <name type="scientific">Pelobates cultripes</name>
    <name type="common">Western spadefoot toad</name>
    <dbReference type="NCBI Taxonomy" id="61616"/>
    <lineage>
        <taxon>Eukaryota</taxon>
        <taxon>Metazoa</taxon>
        <taxon>Chordata</taxon>
        <taxon>Craniata</taxon>
        <taxon>Vertebrata</taxon>
        <taxon>Euteleostomi</taxon>
        <taxon>Amphibia</taxon>
        <taxon>Batrachia</taxon>
        <taxon>Anura</taxon>
        <taxon>Pelobatoidea</taxon>
        <taxon>Pelobatidae</taxon>
        <taxon>Pelobates</taxon>
    </lineage>
</organism>
<evidence type="ECO:0000256" key="3">
    <source>
        <dbReference type="ARBA" id="ARBA00005465"/>
    </source>
</evidence>
<dbReference type="InterPro" id="IPR002937">
    <property type="entry name" value="Amino_oxidase"/>
</dbReference>
<sequence length="542" mass="60929">MQALLGRGTEKADGRLPSAWANKLPLEPREATFLYPKVYTSLVLLAAIYGSRCDLSELQDCIQDPEYEELLDIATNGLPRTKSPHRKHIVIVGAGMAGLSAAKALLDVGHSVTVLEANSRVGGRIETYRDPEGWYAELGPMRLPTSHKLVHSYVQQLGLRMNPFISSDEDNIYLFNNIRRTQRDVMKKPNLFDFDLTPSEEGKSVKSLYADSVQKLLTEMNGKDCTEILKKFDEASKQSFLVEEGSLSRGAIQMLGHYMNMNGQYYISFLESIIGEVIFNNSRFDEITGGFDQLPLKLYRRIGDVVRLNSTVVKITRRQKSVIVQYRKNKSSALTSIAADYALITSTTKATRRIAFTPPLSSNKNDALGFLHYISATKILLVCNEAFWEQDGIYGGRSSTDRPSRYIFYPSHNFTSGKSILLASYTLGDDSMFFASLSNEDCVDVVLDDLSTIHQRTKEDIRSICPKALIKKWSLDPYSMGAFAFLTPYQFGDMYETLSMPEGKIHFAGEYTSFPHGWIDTAIKSGLRAARDINRDANMFFH</sequence>
<dbReference type="EC" id="1.4.3.-" evidence="16"/>
<evidence type="ECO:0000256" key="16">
    <source>
        <dbReference type="RuleBase" id="RU362067"/>
    </source>
</evidence>
<dbReference type="GO" id="GO:0001716">
    <property type="term" value="F:L-amino-acid oxidase activity"/>
    <property type="evidence" value="ECO:0007669"/>
    <property type="project" value="UniProtKB-EC"/>
</dbReference>
<keyword evidence="6 16" id="KW-0285">Flavoprotein</keyword>
<evidence type="ECO:0000256" key="1">
    <source>
        <dbReference type="ARBA" id="ARBA00001974"/>
    </source>
</evidence>
<dbReference type="InterPro" id="IPR036188">
    <property type="entry name" value="FAD/NAD-bd_sf"/>
</dbReference>
<feature type="binding site" evidence="15">
    <location>
        <begin position="139"/>
        <end position="142"/>
    </location>
    <ligand>
        <name>FAD</name>
        <dbReference type="ChEBI" id="CHEBI:57692"/>
    </ligand>
</feature>
<dbReference type="InterPro" id="IPR001613">
    <property type="entry name" value="Flavin_amine_oxidase"/>
</dbReference>
<dbReference type="PRINTS" id="PR00757">
    <property type="entry name" value="AMINEOXDASEF"/>
</dbReference>
<evidence type="ECO:0000256" key="5">
    <source>
        <dbReference type="ARBA" id="ARBA00022529"/>
    </source>
</evidence>
<evidence type="ECO:0000256" key="12">
    <source>
        <dbReference type="ARBA" id="ARBA00023180"/>
    </source>
</evidence>
<proteinExistence type="inferred from homology"/>
<reference evidence="18" key="1">
    <citation type="submission" date="2022-03" db="EMBL/GenBank/DDBJ databases">
        <authorList>
            <person name="Alioto T."/>
            <person name="Alioto T."/>
            <person name="Gomez Garrido J."/>
        </authorList>
    </citation>
    <scope>NUCLEOTIDE SEQUENCE</scope>
</reference>
<comment type="cofactor">
    <cofactor evidence="1 16">
        <name>FAD</name>
        <dbReference type="ChEBI" id="CHEBI:57692"/>
    </cofactor>
</comment>
<feature type="binding site" evidence="15">
    <location>
        <position position="510"/>
    </location>
    <ligand>
        <name>FAD</name>
        <dbReference type="ChEBI" id="CHEBI:57692"/>
    </ligand>
</feature>
<evidence type="ECO:0000256" key="15">
    <source>
        <dbReference type="PIRSR" id="PIRSR601613-1"/>
    </source>
</evidence>
<keyword evidence="11" id="KW-1015">Disulfide bond</keyword>
<evidence type="ECO:0000256" key="10">
    <source>
        <dbReference type="ARBA" id="ARBA00023022"/>
    </source>
</evidence>
<evidence type="ECO:0000256" key="8">
    <source>
        <dbReference type="ARBA" id="ARBA00022827"/>
    </source>
</evidence>
<evidence type="ECO:0000256" key="14">
    <source>
        <dbReference type="ARBA" id="ARBA00047637"/>
    </source>
</evidence>
<evidence type="ECO:0000256" key="11">
    <source>
        <dbReference type="ARBA" id="ARBA00023157"/>
    </source>
</evidence>